<comment type="subunit">
    <text evidence="5">Component of the GINS complex.</text>
</comment>
<feature type="domain" description="GINS subunit" evidence="6">
    <location>
        <begin position="58"/>
        <end position="124"/>
    </location>
</feature>
<dbReference type="AlphaFoldDB" id="C1BQH5"/>
<dbReference type="CDD" id="cd11710">
    <property type="entry name" value="GINS_A_psf1"/>
    <property type="match status" value="1"/>
</dbReference>
<reference evidence="8" key="1">
    <citation type="submission" date="2009-03" db="EMBL/GenBank/DDBJ databases">
        <title>Caligus rogercresseyi ESTs and full-length cDNAs.</title>
        <authorList>
            <person name="Yasuike M."/>
            <person name="von Schalburg K."/>
            <person name="Cooper G."/>
            <person name="Leong J."/>
            <person name="Jones S.R.M."/>
            <person name="Koop B.F."/>
        </authorList>
    </citation>
    <scope>NUCLEOTIDE SEQUENCE</scope>
    <source>
        <tissue evidence="8">Whole tissue</tissue>
    </source>
</reference>
<evidence type="ECO:0000256" key="4">
    <source>
        <dbReference type="ARBA" id="ARBA00023242"/>
    </source>
</evidence>
<dbReference type="InterPro" id="IPR056783">
    <property type="entry name" value="PSF1_C"/>
</dbReference>
<keyword evidence="4 5" id="KW-0539">Nucleus</keyword>
<protein>
    <recommendedName>
        <fullName evidence="5">DNA replication complex GINS protein PSF1</fullName>
    </recommendedName>
</protein>
<proteinExistence type="evidence at transcript level"/>
<evidence type="ECO:0000259" key="6">
    <source>
        <dbReference type="Pfam" id="PF05916"/>
    </source>
</evidence>
<dbReference type="InterPro" id="IPR021151">
    <property type="entry name" value="GINS_A"/>
</dbReference>
<name>C1BQH5_CALRO</name>
<keyword evidence="3 5" id="KW-0235">DNA replication</keyword>
<comment type="function">
    <text evidence="5">Required for correct functioning of the GINS complex, a complex that plays an essential role in the initiation of DNA replication, and progression of DNA replication forks. GINS complex seems to bind preferentially to single-stranded DNA.</text>
</comment>
<gene>
    <name evidence="8" type="primary">PSF1</name>
</gene>
<dbReference type="Gene3D" id="1.20.58.1030">
    <property type="match status" value="1"/>
</dbReference>
<dbReference type="CDD" id="cd21696">
    <property type="entry name" value="GINS_B_Psf1"/>
    <property type="match status" value="1"/>
</dbReference>
<evidence type="ECO:0000256" key="2">
    <source>
        <dbReference type="ARBA" id="ARBA00006677"/>
    </source>
</evidence>
<evidence type="ECO:0000313" key="8">
    <source>
        <dbReference type="EMBL" id="ACO11278.1"/>
    </source>
</evidence>
<comment type="similarity">
    <text evidence="2 5">Belongs to the GINS1/PSF1 family.</text>
</comment>
<comment type="subcellular location">
    <subcellularLocation>
        <location evidence="1 5">Nucleus</location>
    </subcellularLocation>
</comment>
<evidence type="ECO:0000259" key="7">
    <source>
        <dbReference type="Pfam" id="PF24997"/>
    </source>
</evidence>
<evidence type="ECO:0000256" key="3">
    <source>
        <dbReference type="ARBA" id="ARBA00022705"/>
    </source>
</evidence>
<organism evidence="8">
    <name type="scientific">Caligus rogercresseyi</name>
    <name type="common">Sea louse</name>
    <dbReference type="NCBI Taxonomy" id="217165"/>
    <lineage>
        <taxon>Eukaryota</taxon>
        <taxon>Metazoa</taxon>
        <taxon>Ecdysozoa</taxon>
        <taxon>Arthropoda</taxon>
        <taxon>Crustacea</taxon>
        <taxon>Multicrustacea</taxon>
        <taxon>Hexanauplia</taxon>
        <taxon>Copepoda</taxon>
        <taxon>Siphonostomatoida</taxon>
        <taxon>Caligidae</taxon>
        <taxon>Caligus</taxon>
    </lineage>
</organism>
<dbReference type="EMBL" id="BT076854">
    <property type="protein sequence ID" value="ACO11278.1"/>
    <property type="molecule type" value="mRNA"/>
</dbReference>
<dbReference type="InterPro" id="IPR036224">
    <property type="entry name" value="GINS_bundle-like_dom_sf"/>
</dbReference>
<dbReference type="PANTHER" id="PTHR12914">
    <property type="entry name" value="PARTNER OF SLD5"/>
    <property type="match status" value="1"/>
</dbReference>
<dbReference type="SUPFAM" id="SSF158573">
    <property type="entry name" value="GINS helical bundle-like"/>
    <property type="match status" value="1"/>
</dbReference>
<feature type="domain" description="DNA replication complex GINS protein PSF1 C-terminal" evidence="7">
    <location>
        <begin position="140"/>
        <end position="190"/>
    </location>
</feature>
<dbReference type="GO" id="GO:0000811">
    <property type="term" value="C:GINS complex"/>
    <property type="evidence" value="ECO:0007669"/>
    <property type="project" value="UniProtKB-UniRule"/>
</dbReference>
<dbReference type="Pfam" id="PF05916">
    <property type="entry name" value="Sld5"/>
    <property type="match status" value="1"/>
</dbReference>
<sequence>MFIGERALELIRRVLRSEELLPGAFEEDAVRGILEEMKTLYASNHKEIEETRSISPAIHLRHAALERSKRSLFAYVHHRSKQIRTMRREFGPVLPPEMKGNLCPAEIDFFHQYSKDLAAYMAGIGGGHGLDLNSDVFPPKSLYIEVRVLKDYGELETEDGDIILLKKNAQHFLPRSQCEQLIRQGVLQHVQN</sequence>
<dbReference type="Pfam" id="PF24997">
    <property type="entry name" value="PSF1_C"/>
    <property type="match status" value="1"/>
</dbReference>
<accession>C1BQH5</accession>
<dbReference type="GO" id="GO:1902983">
    <property type="term" value="P:DNA strand elongation involved in mitotic DNA replication"/>
    <property type="evidence" value="ECO:0007669"/>
    <property type="project" value="TreeGrafter"/>
</dbReference>
<evidence type="ECO:0000256" key="1">
    <source>
        <dbReference type="ARBA" id="ARBA00004123"/>
    </source>
</evidence>
<evidence type="ECO:0000256" key="5">
    <source>
        <dbReference type="RuleBase" id="RU368085"/>
    </source>
</evidence>
<dbReference type="InterPro" id="IPR005339">
    <property type="entry name" value="GINS_Psf1"/>
</dbReference>
<dbReference type="PANTHER" id="PTHR12914:SF2">
    <property type="entry name" value="DNA REPLICATION COMPLEX GINS PROTEIN PSF1"/>
    <property type="match status" value="1"/>
</dbReference>